<gene>
    <name evidence="1" type="ORF">JCM21142_83140</name>
</gene>
<comment type="caution">
    <text evidence="1">The sequence shown here is derived from an EMBL/GenBank/DDBJ whole genome shotgun (WGS) entry which is preliminary data.</text>
</comment>
<dbReference type="EMBL" id="BAMD01000045">
    <property type="protein sequence ID" value="GAF04436.1"/>
    <property type="molecule type" value="Genomic_DNA"/>
</dbReference>
<keyword evidence="2" id="KW-1185">Reference proteome</keyword>
<organism evidence="1 2">
    <name type="scientific">Saccharicrinis fermentans DSM 9555 = JCM 21142</name>
    <dbReference type="NCBI Taxonomy" id="869213"/>
    <lineage>
        <taxon>Bacteria</taxon>
        <taxon>Pseudomonadati</taxon>
        <taxon>Bacteroidota</taxon>
        <taxon>Bacteroidia</taxon>
        <taxon>Marinilabiliales</taxon>
        <taxon>Marinilabiliaceae</taxon>
        <taxon>Saccharicrinis</taxon>
    </lineage>
</organism>
<name>W7YIY4_9BACT</name>
<reference evidence="1 2" key="1">
    <citation type="journal article" date="2014" name="Genome Announc.">
        <title>Draft Genome Sequence of Cytophaga fermentans JCM 21142T, a Facultative Anaerobe Isolated from Marine Mud.</title>
        <authorList>
            <person name="Starns D."/>
            <person name="Oshima K."/>
            <person name="Suda W."/>
            <person name="Iino T."/>
            <person name="Yuki M."/>
            <person name="Inoue J."/>
            <person name="Kitamura K."/>
            <person name="Iida T."/>
            <person name="Darby A."/>
            <person name="Hattori M."/>
            <person name="Ohkuma M."/>
        </authorList>
    </citation>
    <scope>NUCLEOTIDE SEQUENCE [LARGE SCALE GENOMIC DNA]</scope>
    <source>
        <strain evidence="1 2">JCM 21142</strain>
    </source>
</reference>
<evidence type="ECO:0000313" key="2">
    <source>
        <dbReference type="Proteomes" id="UP000019402"/>
    </source>
</evidence>
<protein>
    <submittedName>
        <fullName evidence="1">Uncharacterized protein</fullName>
    </submittedName>
</protein>
<dbReference type="AlphaFoldDB" id="W7YIY4"/>
<evidence type="ECO:0000313" key="1">
    <source>
        <dbReference type="EMBL" id="GAF04436.1"/>
    </source>
</evidence>
<dbReference type="Proteomes" id="UP000019402">
    <property type="component" value="Unassembled WGS sequence"/>
</dbReference>
<sequence>MGQCQKLGINAAYSCHANIFVNLNKENFTSTTPLNCLLKSITIVLKDSAAALVLPLSN</sequence>
<accession>W7YIY4</accession>
<proteinExistence type="predicted"/>